<dbReference type="EMBL" id="GGEC01072976">
    <property type="protein sequence ID" value="MBX53460.1"/>
    <property type="molecule type" value="Transcribed_RNA"/>
</dbReference>
<organism evidence="1">
    <name type="scientific">Rhizophora mucronata</name>
    <name type="common">Asiatic mangrove</name>
    <dbReference type="NCBI Taxonomy" id="61149"/>
    <lineage>
        <taxon>Eukaryota</taxon>
        <taxon>Viridiplantae</taxon>
        <taxon>Streptophyta</taxon>
        <taxon>Embryophyta</taxon>
        <taxon>Tracheophyta</taxon>
        <taxon>Spermatophyta</taxon>
        <taxon>Magnoliopsida</taxon>
        <taxon>eudicotyledons</taxon>
        <taxon>Gunneridae</taxon>
        <taxon>Pentapetalae</taxon>
        <taxon>rosids</taxon>
        <taxon>fabids</taxon>
        <taxon>Malpighiales</taxon>
        <taxon>Rhizophoraceae</taxon>
        <taxon>Rhizophora</taxon>
    </lineage>
</organism>
<evidence type="ECO:0000313" key="1">
    <source>
        <dbReference type="EMBL" id="MBX53460.1"/>
    </source>
</evidence>
<accession>A0A2P2PFE5</accession>
<protein>
    <submittedName>
        <fullName evidence="1">Uncharacterized protein</fullName>
    </submittedName>
</protein>
<proteinExistence type="predicted"/>
<name>A0A2P2PFE5_RHIMU</name>
<reference evidence="1" key="1">
    <citation type="submission" date="2018-02" db="EMBL/GenBank/DDBJ databases">
        <title>Rhizophora mucronata_Transcriptome.</title>
        <authorList>
            <person name="Meera S.P."/>
            <person name="Sreeshan A."/>
            <person name="Augustine A."/>
        </authorList>
    </citation>
    <scope>NUCLEOTIDE SEQUENCE</scope>
    <source>
        <tissue evidence="1">Leaf</tissue>
    </source>
</reference>
<dbReference type="AlphaFoldDB" id="A0A2P2PFE5"/>
<sequence>MEVTTLRKASMSCTACFLFTFKEIKARL</sequence>